<evidence type="ECO:0000313" key="2">
    <source>
        <dbReference type="Proteomes" id="UP000309997"/>
    </source>
</evidence>
<name>A0ACC4B0Q7_POPAL</name>
<evidence type="ECO:0000313" key="1">
    <source>
        <dbReference type="EMBL" id="KAL3572108.1"/>
    </source>
</evidence>
<keyword evidence="2" id="KW-1185">Reference proteome</keyword>
<dbReference type="EMBL" id="RCHU02000014">
    <property type="protein sequence ID" value="KAL3572108.1"/>
    <property type="molecule type" value="Genomic_DNA"/>
</dbReference>
<sequence length="129" mass="14395">MSLFVLLNTQTMTPAFQTEKESFSRPLNSRLVSASQLRARTRTMKSKGCRPRTSRKEKTVSLEGVMESRMKSFISLVGTAGQACFSAVKAGVSGLTKATEKQYASRNITASFQEFYPLVTVSFQEFYLI</sequence>
<comment type="caution">
    <text evidence="1">The sequence shown here is derived from an EMBL/GenBank/DDBJ whole genome shotgun (WGS) entry which is preliminary data.</text>
</comment>
<accession>A0ACC4B0Q7</accession>
<organism evidence="1 2">
    <name type="scientific">Populus alba</name>
    <name type="common">White poplar</name>
    <dbReference type="NCBI Taxonomy" id="43335"/>
    <lineage>
        <taxon>Eukaryota</taxon>
        <taxon>Viridiplantae</taxon>
        <taxon>Streptophyta</taxon>
        <taxon>Embryophyta</taxon>
        <taxon>Tracheophyta</taxon>
        <taxon>Spermatophyta</taxon>
        <taxon>Magnoliopsida</taxon>
        <taxon>eudicotyledons</taxon>
        <taxon>Gunneridae</taxon>
        <taxon>Pentapetalae</taxon>
        <taxon>rosids</taxon>
        <taxon>fabids</taxon>
        <taxon>Malpighiales</taxon>
        <taxon>Salicaceae</taxon>
        <taxon>Saliceae</taxon>
        <taxon>Populus</taxon>
    </lineage>
</organism>
<gene>
    <name evidence="1" type="ORF">D5086_026012</name>
</gene>
<dbReference type="Proteomes" id="UP000309997">
    <property type="component" value="Unassembled WGS sequence"/>
</dbReference>
<proteinExistence type="predicted"/>
<reference evidence="1 2" key="1">
    <citation type="journal article" date="2024" name="Plant Biotechnol. J.">
        <title>Genome and CRISPR/Cas9 system of a widespread forest tree (Populus alba) in the world.</title>
        <authorList>
            <person name="Liu Y.J."/>
            <person name="Jiang P.F."/>
            <person name="Han X.M."/>
            <person name="Li X.Y."/>
            <person name="Wang H.M."/>
            <person name="Wang Y.J."/>
            <person name="Wang X.X."/>
            <person name="Zeng Q.Y."/>
        </authorList>
    </citation>
    <scope>NUCLEOTIDE SEQUENCE [LARGE SCALE GENOMIC DNA]</scope>
    <source>
        <strain evidence="2">cv. PAL-ZL1</strain>
    </source>
</reference>
<protein>
    <submittedName>
        <fullName evidence="1">Uncharacterized protein</fullName>
    </submittedName>
</protein>